<dbReference type="NCBIfam" id="TIGR03519">
    <property type="entry name" value="T9SS_PorP_fam"/>
    <property type="match status" value="1"/>
</dbReference>
<dbReference type="Proteomes" id="UP000199031">
    <property type="component" value="Unassembled WGS sequence"/>
</dbReference>
<organism evidence="2 3">
    <name type="scientific">Parafilimonas terrae</name>
    <dbReference type="NCBI Taxonomy" id="1465490"/>
    <lineage>
        <taxon>Bacteria</taxon>
        <taxon>Pseudomonadati</taxon>
        <taxon>Bacteroidota</taxon>
        <taxon>Chitinophagia</taxon>
        <taxon>Chitinophagales</taxon>
        <taxon>Chitinophagaceae</taxon>
        <taxon>Parafilimonas</taxon>
    </lineage>
</organism>
<keyword evidence="3" id="KW-1185">Reference proteome</keyword>
<accession>A0A1I5XBA0</accession>
<dbReference type="AlphaFoldDB" id="A0A1I5XBA0"/>
<feature type="signal peptide" evidence="1">
    <location>
        <begin position="1"/>
        <end position="18"/>
    </location>
</feature>
<keyword evidence="1" id="KW-0732">Signal</keyword>
<dbReference type="RefSeq" id="WP_090659364.1">
    <property type="nucleotide sequence ID" value="NZ_FOXQ01000008.1"/>
</dbReference>
<proteinExistence type="predicted"/>
<sequence length="334" mass="36824">MKLFVTIFCLLITATTIAQDPHFSQFFSSPMTLNPAFTGKFNGMVRGAFNYRNQWPTINRAYQTATASVDFPILSNKIPYNDTWGVGLMGYTDKSAAGAVAFNYFSLSTAYHKGLDEDGLKQLGLGFQATYSNMLINTSKLTFEDQLTAAGFTNPTQEVFNNSTLKANYFDLNAGILYSMSTTDRNNFYAGVSLYHINRPKQEFTGVNYDLYPRATVHAGGYFPVGVQTTLHLSGLFSTQAGATETLIGGAMQFMAGDPESENPTSFYGGAWMRFGDALIPYLGLEFNNLRVGATYDINFSDLKTASESRGGIEISLIYIMKHPDGKFVPCPKF</sequence>
<evidence type="ECO:0000313" key="2">
    <source>
        <dbReference type="EMBL" id="SFQ29259.1"/>
    </source>
</evidence>
<dbReference type="OrthoDB" id="1186563at2"/>
<protein>
    <submittedName>
        <fullName evidence="2">Type IX secretion system membrane protein, PorP/SprF family</fullName>
    </submittedName>
</protein>
<dbReference type="Pfam" id="PF11751">
    <property type="entry name" value="PorP_SprF"/>
    <property type="match status" value="1"/>
</dbReference>
<gene>
    <name evidence="2" type="ORF">SAMN05444277_10867</name>
</gene>
<dbReference type="STRING" id="1465490.SAMN05444277_10867"/>
<evidence type="ECO:0000256" key="1">
    <source>
        <dbReference type="SAM" id="SignalP"/>
    </source>
</evidence>
<name>A0A1I5XBA0_9BACT</name>
<reference evidence="2 3" key="1">
    <citation type="submission" date="2016-10" db="EMBL/GenBank/DDBJ databases">
        <authorList>
            <person name="de Groot N.N."/>
        </authorList>
    </citation>
    <scope>NUCLEOTIDE SEQUENCE [LARGE SCALE GENOMIC DNA]</scope>
    <source>
        <strain evidence="2 3">DSM 28286</strain>
    </source>
</reference>
<dbReference type="EMBL" id="FOXQ01000008">
    <property type="protein sequence ID" value="SFQ29259.1"/>
    <property type="molecule type" value="Genomic_DNA"/>
</dbReference>
<evidence type="ECO:0000313" key="3">
    <source>
        <dbReference type="Proteomes" id="UP000199031"/>
    </source>
</evidence>
<feature type="chain" id="PRO_5011665129" evidence="1">
    <location>
        <begin position="19"/>
        <end position="334"/>
    </location>
</feature>
<dbReference type="InterPro" id="IPR019861">
    <property type="entry name" value="PorP/SprF_Bacteroidetes"/>
</dbReference>